<gene>
    <name evidence="2" type="ORF">IV67_GL001726</name>
</gene>
<dbReference type="InterPro" id="IPR009343">
    <property type="entry name" value="DUF1002"/>
</dbReference>
<dbReference type="Proteomes" id="UP000051673">
    <property type="component" value="Unassembled WGS sequence"/>
</dbReference>
<evidence type="ECO:0008006" key="4">
    <source>
        <dbReference type="Google" id="ProtNLM"/>
    </source>
</evidence>
<keyword evidence="1" id="KW-0732">Signal</keyword>
<sequence>MKMTQKLAGLLVVATLLGGVAQVTTTQTNAFASESVEGVQTRALSKPYVVYGAGTRQKTQTAQTLGISNNYQKLTTTGADAKYIGLTGISNEAMISSVSLAPAEPKTGTLVNIEPFEGKNNITKVTAQQYAMAATMAGVDDVIITVTADKPVSGEAALAGVYKALDTDGIALNQQNTNAANNVLEATTQVLDTQGEKSDSKYAGKLTAAVTNTASELADRKQQGDNIDINVIINQLTVNLEQNDLGDKVSDEQVNQIATALQSVNEAPISNSSDFVKSSAKLSDKLTKSTGDVMAKAHDFANSKDAHNASNWFVTHIWEPVFNFFSSLFN</sequence>
<dbReference type="STRING" id="1620.IV67_GL001726"/>
<evidence type="ECO:0000313" key="3">
    <source>
        <dbReference type="Proteomes" id="UP000051673"/>
    </source>
</evidence>
<dbReference type="PATRIC" id="fig|1620.3.peg.1762"/>
<reference evidence="2 3" key="1">
    <citation type="journal article" date="2015" name="Genome Announc.">
        <title>Expanding the biotechnology potential of lactobacilli through comparative genomics of 213 strains and associated genera.</title>
        <authorList>
            <person name="Sun Z."/>
            <person name="Harris H.M."/>
            <person name="McCann A."/>
            <person name="Guo C."/>
            <person name="Argimon S."/>
            <person name="Zhang W."/>
            <person name="Yang X."/>
            <person name="Jeffery I.B."/>
            <person name="Cooney J.C."/>
            <person name="Kagawa T.F."/>
            <person name="Liu W."/>
            <person name="Song Y."/>
            <person name="Salvetti E."/>
            <person name="Wrobel A."/>
            <person name="Rasinkangas P."/>
            <person name="Parkhill J."/>
            <person name="Rea M.C."/>
            <person name="O'Sullivan O."/>
            <person name="Ritari J."/>
            <person name="Douillard F.P."/>
            <person name="Paul Ross R."/>
            <person name="Yang R."/>
            <person name="Briner A.E."/>
            <person name="Felis G.E."/>
            <person name="de Vos W.M."/>
            <person name="Barrangou R."/>
            <person name="Klaenhammer T.R."/>
            <person name="Caufield P.W."/>
            <person name="Cui Y."/>
            <person name="Zhang H."/>
            <person name="O'Toole P.W."/>
        </authorList>
    </citation>
    <scope>NUCLEOTIDE SEQUENCE [LARGE SCALE GENOMIC DNA]</scope>
    <source>
        <strain evidence="2 3">DSM 20014</strain>
    </source>
</reference>
<protein>
    <recommendedName>
        <fullName evidence="4">DUF1002 domain-containing protein</fullName>
    </recommendedName>
</protein>
<comment type="caution">
    <text evidence="2">The sequence shown here is derived from an EMBL/GenBank/DDBJ whole genome shotgun (WGS) entry which is preliminary data.</text>
</comment>
<evidence type="ECO:0000256" key="1">
    <source>
        <dbReference type="SAM" id="SignalP"/>
    </source>
</evidence>
<accession>A0A0R2JJE8</accession>
<name>A0A0R2JJE8_9LACO</name>
<dbReference type="Pfam" id="PF06207">
    <property type="entry name" value="DUF1002"/>
    <property type="match status" value="1"/>
</dbReference>
<dbReference type="AlphaFoldDB" id="A0A0R2JJE8"/>
<evidence type="ECO:0000313" key="2">
    <source>
        <dbReference type="EMBL" id="KRN77368.1"/>
    </source>
</evidence>
<dbReference type="RefSeq" id="WP_057786933.1">
    <property type="nucleotide sequence ID" value="NZ_JQCD01000021.1"/>
</dbReference>
<feature type="signal peptide" evidence="1">
    <location>
        <begin position="1"/>
        <end position="21"/>
    </location>
</feature>
<proteinExistence type="predicted"/>
<keyword evidence="3" id="KW-1185">Reference proteome</keyword>
<organism evidence="2 3">
    <name type="scientific">Weissella minor</name>
    <dbReference type="NCBI Taxonomy" id="1620"/>
    <lineage>
        <taxon>Bacteria</taxon>
        <taxon>Bacillati</taxon>
        <taxon>Bacillota</taxon>
        <taxon>Bacilli</taxon>
        <taxon>Lactobacillales</taxon>
        <taxon>Lactobacillaceae</taxon>
        <taxon>Weissella</taxon>
    </lineage>
</organism>
<dbReference type="EMBL" id="JQCD01000021">
    <property type="protein sequence ID" value="KRN77368.1"/>
    <property type="molecule type" value="Genomic_DNA"/>
</dbReference>
<feature type="chain" id="PRO_5039076239" description="DUF1002 domain-containing protein" evidence="1">
    <location>
        <begin position="22"/>
        <end position="330"/>
    </location>
</feature>